<evidence type="ECO:0000256" key="1">
    <source>
        <dbReference type="ARBA" id="ARBA00005184"/>
    </source>
</evidence>
<evidence type="ECO:0000256" key="11">
    <source>
        <dbReference type="PROSITE-ProRule" id="PRU10040"/>
    </source>
</evidence>
<evidence type="ECO:0000256" key="12">
    <source>
        <dbReference type="RuleBase" id="RU000589"/>
    </source>
</evidence>
<evidence type="ECO:0000256" key="9">
    <source>
        <dbReference type="ARBA" id="ARBA00023316"/>
    </source>
</evidence>
<dbReference type="EMBL" id="NBSK02000001">
    <property type="protein sequence ID" value="KAJ0224728.1"/>
    <property type="molecule type" value="Genomic_DNA"/>
</dbReference>
<dbReference type="InterPro" id="IPR011050">
    <property type="entry name" value="Pectin_lyase_fold/virulence"/>
</dbReference>
<evidence type="ECO:0000313" key="15">
    <source>
        <dbReference type="Proteomes" id="UP000235145"/>
    </source>
</evidence>
<dbReference type="GO" id="GO:0045490">
    <property type="term" value="P:pectin catabolic process"/>
    <property type="evidence" value="ECO:0007669"/>
    <property type="project" value="UniProtKB-UniRule"/>
</dbReference>
<evidence type="ECO:0000256" key="7">
    <source>
        <dbReference type="ARBA" id="ARBA00023157"/>
    </source>
</evidence>
<dbReference type="Pfam" id="PF04043">
    <property type="entry name" value="PMEI"/>
    <property type="match status" value="1"/>
</dbReference>
<evidence type="ECO:0000256" key="10">
    <source>
        <dbReference type="ARBA" id="ARBA00047928"/>
    </source>
</evidence>
<dbReference type="FunFam" id="1.20.140.40:FF:000010">
    <property type="entry name" value="Pectinesterase"/>
    <property type="match status" value="1"/>
</dbReference>
<keyword evidence="5 12" id="KW-0378">Hydrolase</keyword>
<dbReference type="GO" id="GO:0042545">
    <property type="term" value="P:cell wall modification"/>
    <property type="evidence" value="ECO:0007669"/>
    <property type="project" value="UniProtKB-UniRule"/>
</dbReference>
<dbReference type="InterPro" id="IPR033131">
    <property type="entry name" value="Pectinesterase_Asp_AS"/>
</dbReference>
<organism evidence="14 15">
    <name type="scientific">Lactuca sativa</name>
    <name type="common">Garden lettuce</name>
    <dbReference type="NCBI Taxonomy" id="4236"/>
    <lineage>
        <taxon>Eukaryota</taxon>
        <taxon>Viridiplantae</taxon>
        <taxon>Streptophyta</taxon>
        <taxon>Embryophyta</taxon>
        <taxon>Tracheophyta</taxon>
        <taxon>Spermatophyta</taxon>
        <taxon>Magnoliopsida</taxon>
        <taxon>eudicotyledons</taxon>
        <taxon>Gunneridae</taxon>
        <taxon>Pentapetalae</taxon>
        <taxon>asterids</taxon>
        <taxon>campanulids</taxon>
        <taxon>Asterales</taxon>
        <taxon>Asteraceae</taxon>
        <taxon>Cichorioideae</taxon>
        <taxon>Cichorieae</taxon>
        <taxon>Lactucinae</taxon>
        <taxon>Lactuca</taxon>
    </lineage>
</organism>
<dbReference type="PROSITE" id="PS00503">
    <property type="entry name" value="PECTINESTERASE_2"/>
    <property type="match status" value="1"/>
</dbReference>
<dbReference type="SMART" id="SM00856">
    <property type="entry name" value="PMEI"/>
    <property type="match status" value="1"/>
</dbReference>
<dbReference type="InterPro" id="IPR000070">
    <property type="entry name" value="Pectinesterase_cat"/>
</dbReference>
<dbReference type="Pfam" id="PF01095">
    <property type="entry name" value="Pectinesterase"/>
    <property type="match status" value="1"/>
</dbReference>
<protein>
    <recommendedName>
        <fullName evidence="4 12">Pectinesterase</fullName>
        <ecNumber evidence="4 12">3.1.1.11</ecNumber>
    </recommendedName>
</protein>
<dbReference type="AlphaFoldDB" id="A0A9R1WIQ6"/>
<accession>A0A9R1WIQ6</accession>
<evidence type="ECO:0000256" key="3">
    <source>
        <dbReference type="ARBA" id="ARBA00007786"/>
    </source>
</evidence>
<feature type="active site" evidence="11">
    <location>
        <position position="403"/>
    </location>
</feature>
<evidence type="ECO:0000256" key="6">
    <source>
        <dbReference type="ARBA" id="ARBA00023085"/>
    </source>
</evidence>
<dbReference type="EC" id="3.1.1.11" evidence="4 12"/>
<dbReference type="PANTHER" id="PTHR31707">
    <property type="entry name" value="PECTINESTERASE"/>
    <property type="match status" value="1"/>
</dbReference>
<dbReference type="GO" id="GO:0030599">
    <property type="term" value="F:pectinesterase activity"/>
    <property type="evidence" value="ECO:0000318"/>
    <property type="project" value="GO_Central"/>
</dbReference>
<keyword evidence="15" id="KW-1185">Reference proteome</keyword>
<dbReference type="SUPFAM" id="SSF101148">
    <property type="entry name" value="Plant invertase/pectin methylesterase inhibitor"/>
    <property type="match status" value="1"/>
</dbReference>
<keyword evidence="7" id="KW-1015">Disulfide bond</keyword>
<sequence length="565" mass="61379">MMMINIRLSLVRLPLKQLSFILMNMSNSGKALLFLVSSLLLTSLVHGTRDLSDSNLIKSSCSTTLYPDICYSTLSTTKTLATKKDIIEHTINQTKEIIHANFHAINKLTTAANVTKRGKIAIHDCLQLATGTLEALDKVIGDLREYPTKKSLRRHADDLKTLMSTTITNKETCLDGFSHDAECKLLRNSIVGGQEHGGKMCSNALAMIVDMTNTDMLNSKEAKLDVLLQEVSMWPEWLSAGDRKLMQSGDVTPDVTVAADGSRDYTSVAAAVAAAPSKSTSRYVIKIAAGVYRENVEVPSSKTNLMFIGDGRSNTIITASLSVAGGSTTFNSATVVAVGDGFLARDITFQNAAGPSGNQAVALRVGADLSAFYRCGILAYQDTLYVHSNRQFFVDCMVVGTVDFIFGNSAVVLQNCNIQPRRPNPKQKNMITAQGRTDPNQNTGIVIQKCTIVANSDLQPVQASFPTYLGRPWKEYSRTVVMQSSISDVIDPAGWYPWDGDFALDTLYYREYQNTGPGADTSNRVTWKGWGVITDVAEAESFTAGSFIAGGSWLPSTGFPYSLGL</sequence>
<dbReference type="OrthoDB" id="2019149at2759"/>
<dbReference type="InterPro" id="IPR035513">
    <property type="entry name" value="Invertase/methylesterase_inhib"/>
</dbReference>
<keyword evidence="8" id="KW-0325">Glycoprotein</keyword>
<dbReference type="SUPFAM" id="SSF51126">
    <property type="entry name" value="Pectin lyase-like"/>
    <property type="match status" value="1"/>
</dbReference>
<evidence type="ECO:0000256" key="4">
    <source>
        <dbReference type="ARBA" id="ARBA00013229"/>
    </source>
</evidence>
<gene>
    <name evidence="14" type="ORF">LSAT_V11C100016410</name>
</gene>
<dbReference type="InterPro" id="IPR006501">
    <property type="entry name" value="Pectinesterase_inhib_dom"/>
</dbReference>
<dbReference type="Proteomes" id="UP000235145">
    <property type="component" value="Unassembled WGS sequence"/>
</dbReference>
<dbReference type="Gene3D" id="2.160.20.10">
    <property type="entry name" value="Single-stranded right-handed beta-helix, Pectin lyase-like"/>
    <property type="match status" value="1"/>
</dbReference>
<comment type="similarity">
    <text evidence="3">In the C-terminal section; belongs to the pectinesterase family.</text>
</comment>
<reference evidence="14 15" key="1">
    <citation type="journal article" date="2017" name="Nat. Commun.">
        <title>Genome assembly with in vitro proximity ligation data and whole-genome triplication in lettuce.</title>
        <authorList>
            <person name="Reyes-Chin-Wo S."/>
            <person name="Wang Z."/>
            <person name="Yang X."/>
            <person name="Kozik A."/>
            <person name="Arikit S."/>
            <person name="Song C."/>
            <person name="Xia L."/>
            <person name="Froenicke L."/>
            <person name="Lavelle D.O."/>
            <person name="Truco M.J."/>
            <person name="Xia R."/>
            <person name="Zhu S."/>
            <person name="Xu C."/>
            <person name="Xu H."/>
            <person name="Xu X."/>
            <person name="Cox K."/>
            <person name="Korf I."/>
            <person name="Meyers B.C."/>
            <person name="Michelmore R.W."/>
        </authorList>
    </citation>
    <scope>NUCLEOTIDE SEQUENCE [LARGE SCALE GENOMIC DNA]</scope>
    <source>
        <strain evidence="15">cv. Salinas</strain>
        <tissue evidence="14">Seedlings</tissue>
    </source>
</reference>
<evidence type="ECO:0000256" key="5">
    <source>
        <dbReference type="ARBA" id="ARBA00022801"/>
    </source>
</evidence>
<evidence type="ECO:0000259" key="13">
    <source>
        <dbReference type="SMART" id="SM00856"/>
    </source>
</evidence>
<comment type="catalytic activity">
    <reaction evidence="10 12">
        <text>[(1-&gt;4)-alpha-D-galacturonosyl methyl ester](n) + n H2O = [(1-&gt;4)-alpha-D-galacturonosyl](n) + n methanol + n H(+)</text>
        <dbReference type="Rhea" id="RHEA:22380"/>
        <dbReference type="Rhea" id="RHEA-COMP:14570"/>
        <dbReference type="Rhea" id="RHEA-COMP:14573"/>
        <dbReference type="ChEBI" id="CHEBI:15377"/>
        <dbReference type="ChEBI" id="CHEBI:15378"/>
        <dbReference type="ChEBI" id="CHEBI:17790"/>
        <dbReference type="ChEBI" id="CHEBI:140522"/>
        <dbReference type="ChEBI" id="CHEBI:140523"/>
        <dbReference type="EC" id="3.1.1.11"/>
    </reaction>
</comment>
<dbReference type="Gene3D" id="1.20.140.40">
    <property type="entry name" value="Invertase/pectin methylesterase inhibitor family protein"/>
    <property type="match status" value="1"/>
</dbReference>
<evidence type="ECO:0000256" key="2">
    <source>
        <dbReference type="ARBA" id="ARBA00006027"/>
    </source>
</evidence>
<feature type="domain" description="Pectinesterase inhibitor" evidence="13">
    <location>
        <begin position="52"/>
        <end position="207"/>
    </location>
</feature>
<keyword evidence="9" id="KW-0961">Cell wall biogenesis/degradation</keyword>
<dbReference type="CDD" id="cd15798">
    <property type="entry name" value="PMEI-like_3"/>
    <property type="match status" value="1"/>
</dbReference>
<dbReference type="FunFam" id="2.160.20.10:FF:000001">
    <property type="entry name" value="Pectinesterase"/>
    <property type="match status" value="1"/>
</dbReference>
<proteinExistence type="inferred from homology"/>
<keyword evidence="6 12" id="KW-0063">Aspartyl esterase</keyword>
<dbReference type="GO" id="GO:0046910">
    <property type="term" value="F:pectinesterase inhibitor activity"/>
    <property type="evidence" value="ECO:0000318"/>
    <property type="project" value="GO_Central"/>
</dbReference>
<dbReference type="InterPro" id="IPR012334">
    <property type="entry name" value="Pectin_lyas_fold"/>
</dbReference>
<evidence type="ECO:0000313" key="14">
    <source>
        <dbReference type="EMBL" id="KAJ0224728.1"/>
    </source>
</evidence>
<comment type="pathway">
    <text evidence="1 12">Glycan metabolism; pectin degradation; 2-dehydro-3-deoxy-D-gluconate from pectin: step 1/5.</text>
</comment>
<evidence type="ECO:0000256" key="8">
    <source>
        <dbReference type="ARBA" id="ARBA00023180"/>
    </source>
</evidence>
<comment type="similarity">
    <text evidence="2">In the N-terminal section; belongs to the PMEI family.</text>
</comment>
<dbReference type="NCBIfam" id="TIGR01614">
    <property type="entry name" value="PME_inhib"/>
    <property type="match status" value="1"/>
</dbReference>
<comment type="caution">
    <text evidence="14">The sequence shown here is derived from an EMBL/GenBank/DDBJ whole genome shotgun (WGS) entry which is preliminary data.</text>
</comment>
<name>A0A9R1WIQ6_LACSA</name>